<dbReference type="Proteomes" id="UP001189429">
    <property type="component" value="Unassembled WGS sequence"/>
</dbReference>
<comment type="caution">
    <text evidence="3">The sequence shown here is derived from an EMBL/GenBank/DDBJ whole genome shotgun (WGS) entry which is preliminary data.</text>
</comment>
<evidence type="ECO:0000259" key="2">
    <source>
        <dbReference type="PROSITE" id="PS51462"/>
    </source>
</evidence>
<gene>
    <name evidence="3" type="ORF">PCOR1329_LOCUS76859</name>
</gene>
<evidence type="ECO:0000256" key="1">
    <source>
        <dbReference type="SAM" id="MobiDB-lite"/>
    </source>
</evidence>
<reference evidence="3" key="1">
    <citation type="submission" date="2023-10" db="EMBL/GenBank/DDBJ databases">
        <authorList>
            <person name="Chen Y."/>
            <person name="Shah S."/>
            <person name="Dougan E. K."/>
            <person name="Thang M."/>
            <person name="Chan C."/>
        </authorList>
    </citation>
    <scope>NUCLEOTIDE SEQUENCE [LARGE SCALE GENOMIC DNA]</scope>
</reference>
<evidence type="ECO:0000313" key="4">
    <source>
        <dbReference type="Proteomes" id="UP001189429"/>
    </source>
</evidence>
<evidence type="ECO:0000313" key="3">
    <source>
        <dbReference type="EMBL" id="CAK0899327.1"/>
    </source>
</evidence>
<dbReference type="Gene3D" id="3.90.79.10">
    <property type="entry name" value="Nucleoside Triphosphate Pyrophosphohydrolase"/>
    <property type="match status" value="1"/>
</dbReference>
<feature type="compositionally biased region" description="Basic and acidic residues" evidence="1">
    <location>
        <begin position="209"/>
        <end position="223"/>
    </location>
</feature>
<feature type="region of interest" description="Disordered" evidence="1">
    <location>
        <begin position="175"/>
        <end position="239"/>
    </location>
</feature>
<dbReference type="InterPro" id="IPR000086">
    <property type="entry name" value="NUDIX_hydrolase_dom"/>
</dbReference>
<feature type="region of interest" description="Disordered" evidence="1">
    <location>
        <begin position="842"/>
        <end position="876"/>
    </location>
</feature>
<protein>
    <recommendedName>
        <fullName evidence="2">Nudix hydrolase domain-containing protein</fullName>
    </recommendedName>
</protein>
<keyword evidence="4" id="KW-1185">Reference proteome</keyword>
<dbReference type="PROSITE" id="PS51462">
    <property type="entry name" value="NUDIX"/>
    <property type="match status" value="1"/>
</dbReference>
<name>A0ABN9XHY0_9DINO</name>
<organism evidence="3 4">
    <name type="scientific">Prorocentrum cordatum</name>
    <dbReference type="NCBI Taxonomy" id="2364126"/>
    <lineage>
        <taxon>Eukaryota</taxon>
        <taxon>Sar</taxon>
        <taxon>Alveolata</taxon>
        <taxon>Dinophyceae</taxon>
        <taxon>Prorocentrales</taxon>
        <taxon>Prorocentraceae</taxon>
        <taxon>Prorocentrum</taxon>
    </lineage>
</organism>
<feature type="compositionally biased region" description="Basic and acidic residues" evidence="1">
    <location>
        <begin position="866"/>
        <end position="876"/>
    </location>
</feature>
<feature type="compositionally biased region" description="Basic and acidic residues" evidence="1">
    <location>
        <begin position="696"/>
        <end position="720"/>
    </location>
</feature>
<sequence>MRLASRGGSRPSAAAGEFDGGPAAVAPVVVAGVMVTRLRGEKIPEVLAFCRVGGSDPVWEFPTGRLELADGSKLGCAFRELAEETGVQLEVPPGGCVKLGVGTYSTGRGRRGGPGALKEVHWYQVAAGGEGRWGPREARAREVRFMTKRELRAAAVKGRFSLYAEEALKLATPKATEPVAGARPKRKAPRGSAGREALPGRKGGAGAGARREELRGQEGRPRAASDVGEEATDVESSVPTLLDEVEAELPWRAAGEAGLDVELQGGLAGVEAESFEGGGVPAFAGVADVKDAFHMLIMPVWLSRYFGLPDALVAGAGAVGQVIDGAVAVAGDAIAPLARALPAGFAWSLFFCQRIGESLLGQRAPAPRASEPLRGRGRPAVLVLNDGLHELGHCARVDNLGATGDGRSQVGHALADAVKVFKSFSLLVRGEEARGGAAEALGVVLDGESQRTRLTKKRRWRLHSALRSNRGRASGAMVEVILGHCAFCGLVRRLALSLFHPVCKFIALISGRCGCGVSASLWSDEEAKAAGRAGERGRFRGVRAAQARGRALTAAGVRGFAGPPPPAEAGLPGGDFDGPGAAMVSGEYVVNPSFPEVASAGLARGRWGPRFCGAWKWGQPTLVLEARALAISLRSPAAAGYPSAAVERPSAEIGAGVSARGAELKGSSGCGSTAGKTPLANLDGELAVPHRRRDCRARQAADPARRDRERAARACGRDRVAGQAAGAAESDSFTSSGCSLELCRESGDDGQRAKSALGRAAGSAAVDATRAHNDKAAEIAAMAEPAKVAGVPCSDPLKAGRSDGGRISLRLAESLAGSVVATLDSADRAQAIAAQIPETGGASAVAAPPQPIAGRPTGRLRGAARRHPDARAERASSRGLRRHLSLGGRYFACVFCGKGVCGRSAELAGFQARCFDLVNGDTGDVFRPEVINGLIADMQAGEVIGMKMGPPCAMFSIAKHRSKTLWTQEAPMDVPDLRRQDTATVKQGNRLMRFAARLARERRAH</sequence>
<dbReference type="SUPFAM" id="SSF55811">
    <property type="entry name" value="Nudix"/>
    <property type="match status" value="1"/>
</dbReference>
<dbReference type="EMBL" id="CAUYUJ010020585">
    <property type="protein sequence ID" value="CAK0899327.1"/>
    <property type="molecule type" value="Genomic_DNA"/>
</dbReference>
<proteinExistence type="predicted"/>
<feature type="region of interest" description="Disordered" evidence="1">
    <location>
        <begin position="691"/>
        <end position="720"/>
    </location>
</feature>
<dbReference type="Pfam" id="PF00293">
    <property type="entry name" value="NUDIX"/>
    <property type="match status" value="1"/>
</dbReference>
<feature type="domain" description="Nudix hydrolase" evidence="2">
    <location>
        <begin position="26"/>
        <end position="168"/>
    </location>
</feature>
<accession>A0ABN9XHY0</accession>
<dbReference type="InterPro" id="IPR015797">
    <property type="entry name" value="NUDIX_hydrolase-like_dom_sf"/>
</dbReference>